<dbReference type="SUPFAM" id="SSF53756">
    <property type="entry name" value="UDP-Glycosyltransferase/glycogen phosphorylase"/>
    <property type="match status" value="1"/>
</dbReference>
<dbReference type="InterPro" id="IPR007235">
    <property type="entry name" value="Glyco_trans_28_C"/>
</dbReference>
<evidence type="ECO:0000256" key="3">
    <source>
        <dbReference type="SAM" id="Phobius"/>
    </source>
</evidence>
<dbReference type="GO" id="GO:0005975">
    <property type="term" value="P:carbohydrate metabolic process"/>
    <property type="evidence" value="ECO:0007669"/>
    <property type="project" value="InterPro"/>
</dbReference>
<feature type="domain" description="Glycosyltransferase family 28 N-terminal" evidence="4">
    <location>
        <begin position="10"/>
        <end position="144"/>
    </location>
</feature>
<evidence type="ECO:0000259" key="5">
    <source>
        <dbReference type="Pfam" id="PF04101"/>
    </source>
</evidence>
<feature type="domain" description="Glycosyl transferase family 28 C-terminal" evidence="5">
    <location>
        <begin position="183"/>
        <end position="322"/>
    </location>
</feature>
<dbReference type="Pfam" id="PF03033">
    <property type="entry name" value="Glyco_transf_28"/>
    <property type="match status" value="1"/>
</dbReference>
<proteinExistence type="predicted"/>
<keyword evidence="3" id="KW-0812">Transmembrane</keyword>
<comment type="caution">
    <text evidence="6">The sequence shown here is derived from an EMBL/GenBank/DDBJ whole genome shotgun (WGS) entry which is preliminary data.</text>
</comment>
<dbReference type="Proteomes" id="UP000191663">
    <property type="component" value="Unassembled WGS sequence"/>
</dbReference>
<dbReference type="PANTHER" id="PTHR21015">
    <property type="entry name" value="UDP-N-ACETYLGLUCOSAMINE--N-ACETYLMURAMYL-(PENTAPEPTIDE) PYROPHOSPHORYL-UNDECAPRENOL N-ACETYLGLUCOSAMINE TRANSFERASE 1"/>
    <property type="match status" value="1"/>
</dbReference>
<keyword evidence="3" id="KW-0472">Membrane</keyword>
<dbReference type="PANTHER" id="PTHR21015:SF22">
    <property type="entry name" value="GLYCOSYLTRANSFERASE"/>
    <property type="match status" value="1"/>
</dbReference>
<organism evidence="6 7">
    <name type="scientific">candidate division WOR-3 bacterium 4484_100</name>
    <dbReference type="NCBI Taxonomy" id="1936077"/>
    <lineage>
        <taxon>Bacteria</taxon>
        <taxon>Bacteria division WOR-3</taxon>
    </lineage>
</organism>
<dbReference type="GO" id="GO:0016758">
    <property type="term" value="F:hexosyltransferase activity"/>
    <property type="evidence" value="ECO:0007669"/>
    <property type="project" value="InterPro"/>
</dbReference>
<dbReference type="GO" id="GO:1901137">
    <property type="term" value="P:carbohydrate derivative biosynthetic process"/>
    <property type="evidence" value="ECO:0007669"/>
    <property type="project" value="UniProtKB-ARBA"/>
</dbReference>
<feature type="transmembrane region" description="Helical" evidence="3">
    <location>
        <begin position="96"/>
        <end position="115"/>
    </location>
</feature>
<gene>
    <name evidence="6" type="ORF">BXT86_04720</name>
</gene>
<keyword evidence="3" id="KW-1133">Transmembrane helix</keyword>
<evidence type="ECO:0000313" key="7">
    <source>
        <dbReference type="Proteomes" id="UP000191663"/>
    </source>
</evidence>
<dbReference type="CDD" id="cd03785">
    <property type="entry name" value="GT28_MurG"/>
    <property type="match status" value="1"/>
</dbReference>
<evidence type="ECO:0000256" key="2">
    <source>
        <dbReference type="ARBA" id="ARBA00022679"/>
    </source>
</evidence>
<keyword evidence="2" id="KW-0808">Transferase</keyword>
<accession>A0A1V4QEX2</accession>
<evidence type="ECO:0000259" key="4">
    <source>
        <dbReference type="Pfam" id="PF03033"/>
    </source>
</evidence>
<evidence type="ECO:0000313" key="6">
    <source>
        <dbReference type="EMBL" id="OPX17772.1"/>
    </source>
</evidence>
<reference evidence="7" key="1">
    <citation type="submission" date="2017-01" db="EMBL/GenBank/DDBJ databases">
        <title>Novel pathways for hydrocarbon cycling and metabolic interdependencies in hydrothermal sediment communities.</title>
        <authorList>
            <person name="Dombrowski N."/>
            <person name="Seitz K."/>
            <person name="Teske A."/>
            <person name="Baker B."/>
        </authorList>
    </citation>
    <scope>NUCLEOTIDE SEQUENCE [LARGE SCALE GENOMIC DNA]</scope>
</reference>
<dbReference type="InterPro" id="IPR004276">
    <property type="entry name" value="GlycoTrans_28_N"/>
</dbReference>
<evidence type="ECO:0000256" key="1">
    <source>
        <dbReference type="ARBA" id="ARBA00022676"/>
    </source>
</evidence>
<dbReference type="Gene3D" id="3.40.50.2000">
    <property type="entry name" value="Glycogen Phosphorylase B"/>
    <property type="match status" value="2"/>
</dbReference>
<dbReference type="EMBL" id="MUKB01000079">
    <property type="protein sequence ID" value="OPX17772.1"/>
    <property type="molecule type" value="Genomic_DNA"/>
</dbReference>
<sequence>MVHSATNLKVIISGIGTGGHYFPALVVAREFRKYKKQVIFLVRRGFTEERIARTYGLSLYYIKAQPYFGKDLLTKFKFFLSLFYSTIKLISLTRNAIGFAFGGFGSLSLILACLFNRRKFYIFEPNRIPGRATRLFAGRAQTVFLGLPLKQPLPGHSMITGIPIRSGFKSKHSTVNLPERPLILFIGASQGARTLNRLALELQDRLPENYRLKIITGTRDYDWVIKEKSPRIQAIAFTETPWQDMAEAELVVSRAGALSGYELLALNKKVIFIPFPYAVDNHQYYNAQFFCENGTAVMIEEKELDAEKLLVMIETMLKKKTSSRCKLILNAEEKIVKNILKEN</sequence>
<name>A0A1V4QEX2_UNCW3</name>
<dbReference type="AlphaFoldDB" id="A0A1V4QEX2"/>
<protein>
    <recommendedName>
        <fullName evidence="8">UDP-N-acetylglucosamine--N-acetylmuramyl-(pentapeptide) pyrophosphoryl-undecaprenol N-acetylglucosamine transferase</fullName>
    </recommendedName>
</protein>
<evidence type="ECO:0008006" key="8">
    <source>
        <dbReference type="Google" id="ProtNLM"/>
    </source>
</evidence>
<keyword evidence="1" id="KW-0328">Glycosyltransferase</keyword>
<dbReference type="Pfam" id="PF04101">
    <property type="entry name" value="Glyco_tran_28_C"/>
    <property type="match status" value="1"/>
</dbReference>